<evidence type="ECO:0000313" key="2">
    <source>
        <dbReference type="EMBL" id="MDN4474209.1"/>
    </source>
</evidence>
<keyword evidence="3" id="KW-1185">Reference proteome</keyword>
<proteinExistence type="predicted"/>
<dbReference type="EMBL" id="JAUHPV010000014">
    <property type="protein sequence ID" value="MDN4474209.1"/>
    <property type="molecule type" value="Genomic_DNA"/>
</dbReference>
<name>A0ABT8G500_9MICO</name>
<dbReference type="Pfam" id="PF22294">
    <property type="entry name" value="DUF6966"/>
    <property type="match status" value="1"/>
</dbReference>
<evidence type="ECO:0000313" key="3">
    <source>
        <dbReference type="Proteomes" id="UP001172738"/>
    </source>
</evidence>
<comment type="caution">
    <text evidence="2">The sequence shown here is derived from an EMBL/GenBank/DDBJ whole genome shotgun (WGS) entry which is preliminary data.</text>
</comment>
<organism evidence="2 3">
    <name type="scientific">Demequina zhanjiangensis</name>
    <dbReference type="NCBI Taxonomy" id="3051659"/>
    <lineage>
        <taxon>Bacteria</taxon>
        <taxon>Bacillati</taxon>
        <taxon>Actinomycetota</taxon>
        <taxon>Actinomycetes</taxon>
        <taxon>Micrococcales</taxon>
        <taxon>Demequinaceae</taxon>
        <taxon>Demequina</taxon>
    </lineage>
</organism>
<reference evidence="2" key="1">
    <citation type="submission" date="2023-06" db="EMBL/GenBank/DDBJ databases">
        <title>SYSU T00b26.</title>
        <authorList>
            <person name="Gao L."/>
            <person name="Fang B.-Z."/>
            <person name="Li W.-J."/>
        </authorList>
    </citation>
    <scope>NUCLEOTIDE SEQUENCE</scope>
    <source>
        <strain evidence="2">SYSU T00b26</strain>
    </source>
</reference>
<dbReference type="RefSeq" id="WP_301130432.1">
    <property type="nucleotide sequence ID" value="NZ_JAUHPV010000014.1"/>
</dbReference>
<gene>
    <name evidence="2" type="ORF">QQX04_14505</name>
</gene>
<dbReference type="Proteomes" id="UP001172738">
    <property type="component" value="Unassembled WGS sequence"/>
</dbReference>
<evidence type="ECO:0000259" key="1">
    <source>
        <dbReference type="Pfam" id="PF22294"/>
    </source>
</evidence>
<accession>A0ABT8G500</accession>
<protein>
    <recommendedName>
        <fullName evidence="1">DUF6966 domain-containing protein</fullName>
    </recommendedName>
</protein>
<feature type="domain" description="DUF6966" evidence="1">
    <location>
        <begin position="24"/>
        <end position="70"/>
    </location>
</feature>
<sequence>MNPVPDGEVDRLLATLESMVVLLRSSDEPFWADWIEHARNEIQRRDAHGLDRLLGAYGGMGSLNDLYLGREAARFDALKDDAWLIARDLRAELRGA</sequence>
<dbReference type="InterPro" id="IPR054239">
    <property type="entry name" value="DUF6966"/>
</dbReference>